<dbReference type="Proteomes" id="UP000031876">
    <property type="component" value="Chromosome"/>
</dbReference>
<dbReference type="InterPro" id="IPR009057">
    <property type="entry name" value="Homeodomain-like_sf"/>
</dbReference>
<dbReference type="RefSeq" id="WP_000981271.1">
    <property type="nucleotide sequence ID" value="NZ_CP009335.1"/>
</dbReference>
<dbReference type="PANTHER" id="PTHR43479">
    <property type="entry name" value="ACREF/ENVCD OPERON REPRESSOR-RELATED"/>
    <property type="match status" value="1"/>
</dbReference>
<evidence type="ECO:0000313" key="6">
    <source>
        <dbReference type="EMBL" id="QKH25756.1"/>
    </source>
</evidence>
<dbReference type="InterPro" id="IPR036271">
    <property type="entry name" value="Tet_transcr_reg_TetR-rel_C_sf"/>
</dbReference>
<evidence type="ECO:0000256" key="1">
    <source>
        <dbReference type="ARBA" id="ARBA00022491"/>
    </source>
</evidence>
<dbReference type="GO" id="GO:0003677">
    <property type="term" value="F:DNA binding"/>
    <property type="evidence" value="ECO:0007669"/>
    <property type="project" value="UniProtKB-UniRule"/>
</dbReference>
<dbReference type="Proteomes" id="UP000501107">
    <property type="component" value="Chromosome"/>
</dbReference>
<dbReference type="Pfam" id="PF17934">
    <property type="entry name" value="TetR_C_26"/>
    <property type="match status" value="1"/>
</dbReference>
<dbReference type="PROSITE" id="PS50977">
    <property type="entry name" value="HTH_TETR_2"/>
    <property type="match status" value="1"/>
</dbReference>
<dbReference type="GeneID" id="45020905"/>
<feature type="domain" description="HTH tetR-type" evidence="4">
    <location>
        <begin position="2"/>
        <end position="62"/>
    </location>
</feature>
<dbReference type="EMBL" id="CP009335">
    <property type="protein sequence ID" value="AJG77200.1"/>
    <property type="molecule type" value="Genomic_DNA"/>
</dbReference>
<dbReference type="AlphaFoldDB" id="A0A0B5NLE8"/>
<sequence length="192" mass="22009">MMNKKEKIVYAAIEVFQEKGVEKTKISDIVKLAGIAQGTFYLYFPSKLSVMPAIAEVMVEKMILAVKEKVQNDAPFSSKVTQVIDAVFHFIEEYREIQALMYAGLASTEHIKEWEAVYEPLYMWLSEFLSEAKEAGEIRESVHAERTAKLFIALVESAAEQVYLYDHKDDEQVELQKAEVLDFLTHALHIKK</sequence>
<evidence type="ECO:0000259" key="4">
    <source>
        <dbReference type="PROSITE" id="PS50977"/>
    </source>
</evidence>
<accession>A0A0B5NLE8</accession>
<evidence type="ECO:0000313" key="5">
    <source>
        <dbReference type="EMBL" id="AJG77200.1"/>
    </source>
</evidence>
<dbReference type="SUPFAM" id="SSF46689">
    <property type="entry name" value="Homeodomain-like"/>
    <property type="match status" value="1"/>
</dbReference>
<dbReference type="InterPro" id="IPR001647">
    <property type="entry name" value="HTH_TetR"/>
</dbReference>
<dbReference type="InterPro" id="IPR041603">
    <property type="entry name" value="YvdT_C"/>
</dbReference>
<dbReference type="Gene3D" id="1.10.357.10">
    <property type="entry name" value="Tetracycline Repressor, domain 2"/>
    <property type="match status" value="1"/>
</dbReference>
<dbReference type="InterPro" id="IPR050624">
    <property type="entry name" value="HTH-type_Tx_Regulator"/>
</dbReference>
<dbReference type="EMBL" id="CP053980">
    <property type="protein sequence ID" value="QKH25756.1"/>
    <property type="molecule type" value="Genomic_DNA"/>
</dbReference>
<protein>
    <submittedName>
        <fullName evidence="6">TetR family transcriptional regulator</fullName>
    </submittedName>
</protein>
<dbReference type="KEGG" id="btw:BF38_2089"/>
<dbReference type="PANTHER" id="PTHR43479:SF8">
    <property type="entry name" value="TRANSCRIPTIONAL REGULATOR, TETR FAMILY"/>
    <property type="match status" value="1"/>
</dbReference>
<reference evidence="6 8" key="2">
    <citation type="submission" date="2020-05" db="EMBL/GenBank/DDBJ databases">
        <title>FDA dAtabase for Regulatory Grade micrObial Sequences (FDA-ARGOS): Supporting development and validation of Infectious Disease Dx tests.</title>
        <authorList>
            <person name="Nelson B."/>
            <person name="Plummer A."/>
            <person name="Tallon L."/>
            <person name="Sadzewicz L."/>
            <person name="Zhao X."/>
            <person name="Vavikolanu K."/>
            <person name="Mehta A."/>
            <person name="Aluvathingal J."/>
            <person name="Nadendla S."/>
            <person name="Myers T."/>
            <person name="Yan Y."/>
            <person name="Sichtig H."/>
        </authorList>
    </citation>
    <scope>NUCLEOTIDE SEQUENCE [LARGE SCALE GENOMIC DNA]</scope>
    <source>
        <strain evidence="6 8">FDAARGOS_795</strain>
    </source>
</reference>
<evidence type="ECO:0000313" key="8">
    <source>
        <dbReference type="Proteomes" id="UP000501107"/>
    </source>
</evidence>
<gene>
    <name evidence="5" type="ORF">BF38_2089</name>
    <name evidence="6" type="ORF">FOC89_18110</name>
</gene>
<organism evidence="6 8">
    <name type="scientific">Bacillus thuringiensis</name>
    <dbReference type="NCBI Taxonomy" id="1428"/>
    <lineage>
        <taxon>Bacteria</taxon>
        <taxon>Bacillati</taxon>
        <taxon>Bacillota</taxon>
        <taxon>Bacilli</taxon>
        <taxon>Bacillales</taxon>
        <taxon>Bacillaceae</taxon>
        <taxon>Bacillus</taxon>
        <taxon>Bacillus cereus group</taxon>
    </lineage>
</organism>
<reference evidence="5 7" key="1">
    <citation type="journal article" date="2015" name="Genome Announc.">
        <title>Complete genome sequences for 35 biothreat assay-relevant bacillus species.</title>
        <authorList>
            <person name="Johnson S.L."/>
            <person name="Daligault H.E."/>
            <person name="Davenport K.W."/>
            <person name="Jaissle J."/>
            <person name="Frey K.G."/>
            <person name="Ladner J.T."/>
            <person name="Broomall S.M."/>
            <person name="Bishop-Lilly K.A."/>
            <person name="Bruce D.C."/>
            <person name="Gibbons H.S."/>
            <person name="Coyne S.R."/>
            <person name="Lo C.C."/>
            <person name="Meincke L."/>
            <person name="Munk A.C."/>
            <person name="Koroleva G.I."/>
            <person name="Rosenzweig C.N."/>
            <person name="Palacios G.F."/>
            <person name="Redden C.L."/>
            <person name="Minogue T.D."/>
            <person name="Chain P.S."/>
        </authorList>
    </citation>
    <scope>NUCLEOTIDE SEQUENCE [LARGE SCALE GENOMIC DNA]</scope>
    <source>
        <strain evidence="5 7">HD1011</strain>
    </source>
</reference>
<keyword evidence="2 3" id="KW-0238">DNA-binding</keyword>
<name>A0A0B5NLE8_BACTU</name>
<dbReference type="Pfam" id="PF00440">
    <property type="entry name" value="TetR_N"/>
    <property type="match status" value="1"/>
</dbReference>
<dbReference type="SUPFAM" id="SSF48498">
    <property type="entry name" value="Tetracyclin repressor-like, C-terminal domain"/>
    <property type="match status" value="1"/>
</dbReference>
<evidence type="ECO:0000256" key="2">
    <source>
        <dbReference type="ARBA" id="ARBA00023125"/>
    </source>
</evidence>
<keyword evidence="1" id="KW-0678">Repressor</keyword>
<evidence type="ECO:0000313" key="7">
    <source>
        <dbReference type="Proteomes" id="UP000031876"/>
    </source>
</evidence>
<evidence type="ECO:0000256" key="3">
    <source>
        <dbReference type="PROSITE-ProRule" id="PRU00335"/>
    </source>
</evidence>
<dbReference type="PRINTS" id="PR00455">
    <property type="entry name" value="HTHTETR"/>
</dbReference>
<feature type="DNA-binding region" description="H-T-H motif" evidence="3">
    <location>
        <begin position="25"/>
        <end position="44"/>
    </location>
</feature>
<proteinExistence type="predicted"/>